<feature type="transmembrane region" description="Helical" evidence="1">
    <location>
        <begin position="37"/>
        <end position="56"/>
    </location>
</feature>
<protein>
    <submittedName>
        <fullName evidence="2">Uncharacterized protein</fullName>
    </submittedName>
</protein>
<dbReference type="Proteomes" id="UP000242367">
    <property type="component" value="Unassembled WGS sequence"/>
</dbReference>
<keyword evidence="3" id="KW-1185">Reference proteome</keyword>
<dbReference type="RefSeq" id="WP_103562099.1">
    <property type="nucleotide sequence ID" value="NZ_MTBP01000001.1"/>
</dbReference>
<gene>
    <name evidence="2" type="ORF">BTM25_16650</name>
</gene>
<dbReference type="AlphaFoldDB" id="A0A2P4UQF3"/>
<comment type="caution">
    <text evidence="2">The sequence shown here is derived from an EMBL/GenBank/DDBJ whole genome shotgun (WGS) entry which is preliminary data.</text>
</comment>
<keyword evidence="1" id="KW-1133">Transmembrane helix</keyword>
<keyword evidence="1" id="KW-0812">Transmembrane</keyword>
<sequence length="70" mass="7504">MNLLNDPTLVYLRAVLGTRVHRLRTEDRGRGASAIEWAIITAILAAIALAIGATIMKKISDKADSINTGT</sequence>
<organism evidence="2 3">
    <name type="scientific">Actinomadura rubteroloni</name>
    <dbReference type="NCBI Taxonomy" id="1926885"/>
    <lineage>
        <taxon>Bacteria</taxon>
        <taxon>Bacillati</taxon>
        <taxon>Actinomycetota</taxon>
        <taxon>Actinomycetes</taxon>
        <taxon>Streptosporangiales</taxon>
        <taxon>Thermomonosporaceae</taxon>
        <taxon>Actinomadura</taxon>
    </lineage>
</organism>
<reference evidence="2 3" key="1">
    <citation type="journal article" date="2017" name="Chemistry">
        <title>Isolation, Biosynthesis and Chemical Modifications of Rubterolones A-F: Rare Tropolone Alkaloids from Actinomadura sp. 5-2.</title>
        <authorList>
            <person name="Guo H."/>
            <person name="Benndorf R."/>
            <person name="Leichnitz D."/>
            <person name="Klassen J.L."/>
            <person name="Vollmers J."/>
            <person name="Gorls H."/>
            <person name="Steinacker M."/>
            <person name="Weigel C."/>
            <person name="Dahse H.M."/>
            <person name="Kaster A.K."/>
            <person name="de Beer Z.W."/>
            <person name="Poulsen M."/>
            <person name="Beemelmanns C."/>
        </authorList>
    </citation>
    <scope>NUCLEOTIDE SEQUENCE [LARGE SCALE GENOMIC DNA]</scope>
    <source>
        <strain evidence="2 3">5-2</strain>
    </source>
</reference>
<dbReference type="EMBL" id="MTBP01000001">
    <property type="protein sequence ID" value="POM27254.1"/>
    <property type="molecule type" value="Genomic_DNA"/>
</dbReference>
<evidence type="ECO:0000256" key="1">
    <source>
        <dbReference type="SAM" id="Phobius"/>
    </source>
</evidence>
<evidence type="ECO:0000313" key="2">
    <source>
        <dbReference type="EMBL" id="POM27254.1"/>
    </source>
</evidence>
<name>A0A2P4UQF3_9ACTN</name>
<keyword evidence="1" id="KW-0472">Membrane</keyword>
<accession>A0A2P4UQF3</accession>
<evidence type="ECO:0000313" key="3">
    <source>
        <dbReference type="Proteomes" id="UP000242367"/>
    </source>
</evidence>
<proteinExistence type="predicted"/>